<feature type="compositionally biased region" description="Basic and acidic residues" evidence="1">
    <location>
        <begin position="298"/>
        <end position="312"/>
    </location>
</feature>
<organism evidence="2 3">
    <name type="scientific">Aspergillus mulundensis</name>
    <dbReference type="NCBI Taxonomy" id="1810919"/>
    <lineage>
        <taxon>Eukaryota</taxon>
        <taxon>Fungi</taxon>
        <taxon>Dikarya</taxon>
        <taxon>Ascomycota</taxon>
        <taxon>Pezizomycotina</taxon>
        <taxon>Eurotiomycetes</taxon>
        <taxon>Eurotiomycetidae</taxon>
        <taxon>Eurotiales</taxon>
        <taxon>Aspergillaceae</taxon>
        <taxon>Aspergillus</taxon>
        <taxon>Aspergillus subgen. Nidulantes</taxon>
    </lineage>
</organism>
<sequence>MTDREQPASRRVSVGKLHLIASHVTNAATLNALTQTCRKFHELVNPILYSRFADKMYAWIAKTRDIDRVLRTLIRAHKQGKFSSVNCLAYHELEAPAERLHLVLPVTPWMPLELRRNSTGGFAVERPARQPITLPDDGNAPGIGAAAAFPAPVQDNQGGRDREHRRPGEYARGSPMSHPWLESPFPEQFSLFRSLPHPGPFTPLSANMDMDLGAGSGLTPDMAITPAYDFPTREVATRSLGGRGFLSAMDHMRAGADQRQRRQLRSEERRGGPMRQVARESRTGPYQRTRVGGGTMRELSHAQRAQWERDGHSVGSRSTMWVQTWTAGDDSEEEKE</sequence>
<accession>A0A3D8QAY1</accession>
<dbReference type="AlphaFoldDB" id="A0A3D8QAY1"/>
<protein>
    <recommendedName>
        <fullName evidence="4">F-box domain-containing protein</fullName>
    </recommendedName>
</protein>
<proteinExistence type="predicted"/>
<feature type="region of interest" description="Disordered" evidence="1">
    <location>
        <begin position="150"/>
        <end position="179"/>
    </location>
</feature>
<feature type="compositionally biased region" description="Basic and acidic residues" evidence="1">
    <location>
        <begin position="254"/>
        <end position="282"/>
    </location>
</feature>
<dbReference type="Proteomes" id="UP000256690">
    <property type="component" value="Unassembled WGS sequence"/>
</dbReference>
<evidence type="ECO:0000313" key="2">
    <source>
        <dbReference type="EMBL" id="RDW59005.1"/>
    </source>
</evidence>
<keyword evidence="3" id="KW-1185">Reference proteome</keyword>
<evidence type="ECO:0000313" key="3">
    <source>
        <dbReference type="Proteomes" id="UP000256690"/>
    </source>
</evidence>
<feature type="compositionally biased region" description="Basic and acidic residues" evidence="1">
    <location>
        <begin position="158"/>
        <end position="169"/>
    </location>
</feature>
<gene>
    <name evidence="2" type="ORF">DSM5745_11211</name>
</gene>
<dbReference type="GeneID" id="38121581"/>
<dbReference type="RefSeq" id="XP_026598302.1">
    <property type="nucleotide sequence ID" value="XM_026753227.1"/>
</dbReference>
<evidence type="ECO:0000256" key="1">
    <source>
        <dbReference type="SAM" id="MobiDB-lite"/>
    </source>
</evidence>
<feature type="region of interest" description="Disordered" evidence="1">
    <location>
        <begin position="254"/>
        <end position="336"/>
    </location>
</feature>
<reference evidence="2 3" key="1">
    <citation type="journal article" date="2018" name="IMA Fungus">
        <title>IMA Genome-F 9: Draft genome sequence of Annulohypoxylon stygium, Aspergillus mulundensis, Berkeleyomyces basicola (syn. Thielaviopsis basicola), Ceratocystis smalleyi, two Cercospora beticola strains, Coleophoma cylindrospora, Fusarium fracticaudum, Phialophora cf. hyalina, and Morchella septimelata.</title>
        <authorList>
            <person name="Wingfield B.D."/>
            <person name="Bills G.F."/>
            <person name="Dong Y."/>
            <person name="Huang W."/>
            <person name="Nel W.J."/>
            <person name="Swalarsk-Parry B.S."/>
            <person name="Vaghefi N."/>
            <person name="Wilken P.M."/>
            <person name="An Z."/>
            <person name="de Beer Z.W."/>
            <person name="De Vos L."/>
            <person name="Chen L."/>
            <person name="Duong T.A."/>
            <person name="Gao Y."/>
            <person name="Hammerbacher A."/>
            <person name="Kikkert J.R."/>
            <person name="Li Y."/>
            <person name="Li H."/>
            <person name="Li K."/>
            <person name="Li Q."/>
            <person name="Liu X."/>
            <person name="Ma X."/>
            <person name="Naidoo K."/>
            <person name="Pethybridge S.J."/>
            <person name="Sun J."/>
            <person name="Steenkamp E.T."/>
            <person name="van der Nest M.A."/>
            <person name="van Wyk S."/>
            <person name="Wingfield M.J."/>
            <person name="Xiong C."/>
            <person name="Yue Q."/>
            <person name="Zhang X."/>
        </authorList>
    </citation>
    <scope>NUCLEOTIDE SEQUENCE [LARGE SCALE GENOMIC DNA]</scope>
    <source>
        <strain evidence="2 3">DSM 5745</strain>
    </source>
</reference>
<evidence type="ECO:0008006" key="4">
    <source>
        <dbReference type="Google" id="ProtNLM"/>
    </source>
</evidence>
<comment type="caution">
    <text evidence="2">The sequence shown here is derived from an EMBL/GenBank/DDBJ whole genome shotgun (WGS) entry which is preliminary data.</text>
</comment>
<feature type="compositionally biased region" description="Polar residues" evidence="1">
    <location>
        <begin position="315"/>
        <end position="326"/>
    </location>
</feature>
<dbReference type="EMBL" id="PVWQ01000022">
    <property type="protein sequence ID" value="RDW59005.1"/>
    <property type="molecule type" value="Genomic_DNA"/>
</dbReference>
<name>A0A3D8QAY1_9EURO</name>